<protein>
    <recommendedName>
        <fullName evidence="1">LicD/FKTN/FKRP nucleotidyltransferase domain-containing protein</fullName>
    </recommendedName>
</protein>
<evidence type="ECO:0000259" key="1">
    <source>
        <dbReference type="Pfam" id="PF04991"/>
    </source>
</evidence>
<dbReference type="AlphaFoldDB" id="A0A1X1FW91"/>
<dbReference type="Proteomes" id="UP000193633">
    <property type="component" value="Unassembled WGS sequence"/>
</dbReference>
<reference evidence="2 3" key="1">
    <citation type="journal article" date="2016" name="Eur. J. Clin. Microbiol. Infect. Dis.">
        <title>Whole genome sequencing as a tool for phylogenetic analysis of clinical strains of Mitis group streptococci.</title>
        <authorList>
            <person name="Rasmussen L.H."/>
            <person name="Dargis R."/>
            <person name="Hojholt K."/>
            <person name="Christensen J.J."/>
            <person name="Skovgaard O."/>
            <person name="Justesen U.S."/>
            <person name="Rosenvinge F.S."/>
            <person name="Moser C."/>
            <person name="Lukjancenko O."/>
            <person name="Rasmussen S."/>
            <person name="Nielsen X.C."/>
        </authorList>
    </citation>
    <scope>NUCLEOTIDE SEQUENCE [LARGE SCALE GENOMIC DNA]</scope>
    <source>
        <strain evidence="2 3">OD_339823_10</strain>
    </source>
</reference>
<sequence>MTDELEQLHNLELLLASEVLKICEKYNLKIVMLAGTFLGAIRHNGFIPWDDDMDFGMPREDFERFKELCVSDLDREKYFLQTDQTDLNYPFNFVKLRLNNTHVSEEFSLDANVHDGIYIDIFPIDDICPKPFRRFIQLKGFWLFRNLLWIKCGYGDNDRKKRLAYKLAKLATHVFSISFLKKMKEKCILLGQSTNADNVVVSDGSYGIKKETFPKVWLDEVESYSFEDIKLWGMKNYKAYLKHMYGDYMQLPPENQRNHHKRIKIDFGPYVEK</sequence>
<dbReference type="PANTHER" id="PTHR43404">
    <property type="entry name" value="LIPOPOLYSACCHARIDE CHOLINEPHOSPHOTRANSFERASE LICD"/>
    <property type="match status" value="1"/>
</dbReference>
<evidence type="ECO:0000313" key="2">
    <source>
        <dbReference type="EMBL" id="ORO38538.1"/>
    </source>
</evidence>
<dbReference type="PANTHER" id="PTHR43404:SF2">
    <property type="entry name" value="LIPOPOLYSACCHARIDE CHOLINEPHOSPHOTRANSFERASE LICD"/>
    <property type="match status" value="1"/>
</dbReference>
<gene>
    <name evidence="2" type="ORF">B7728_09120</name>
</gene>
<dbReference type="EMBL" id="NCUD01000047">
    <property type="protein sequence ID" value="ORO38538.1"/>
    <property type="molecule type" value="Genomic_DNA"/>
</dbReference>
<proteinExistence type="predicted"/>
<accession>A0A1X1FW91</accession>
<evidence type="ECO:0000313" key="3">
    <source>
        <dbReference type="Proteomes" id="UP000193633"/>
    </source>
</evidence>
<organism evidence="2 3">
    <name type="scientific">Streptococcus oralis subsp. tigurinus</name>
    <dbReference type="NCBI Taxonomy" id="1077464"/>
    <lineage>
        <taxon>Bacteria</taxon>
        <taxon>Bacillati</taxon>
        <taxon>Bacillota</taxon>
        <taxon>Bacilli</taxon>
        <taxon>Lactobacillales</taxon>
        <taxon>Streptococcaceae</taxon>
        <taxon>Streptococcus</taxon>
    </lineage>
</organism>
<feature type="domain" description="LicD/FKTN/FKRP nucleotidyltransferase" evidence="1">
    <location>
        <begin position="23"/>
        <end position="246"/>
    </location>
</feature>
<comment type="caution">
    <text evidence="2">The sequence shown here is derived from an EMBL/GenBank/DDBJ whole genome shotgun (WGS) entry which is preliminary data.</text>
</comment>
<dbReference type="InterPro" id="IPR007074">
    <property type="entry name" value="LicD/FKTN/FKRP_NTP_transf"/>
</dbReference>
<dbReference type="InterPro" id="IPR052942">
    <property type="entry name" value="LPS_cholinephosphotransferase"/>
</dbReference>
<dbReference type="RefSeq" id="WP_084852704.1">
    <property type="nucleotide sequence ID" value="NZ_NCUD01000047.1"/>
</dbReference>
<dbReference type="Pfam" id="PF04991">
    <property type="entry name" value="LicD"/>
    <property type="match status" value="1"/>
</dbReference>
<name>A0A1X1FW91_STROR</name>
<dbReference type="GO" id="GO:0009100">
    <property type="term" value="P:glycoprotein metabolic process"/>
    <property type="evidence" value="ECO:0007669"/>
    <property type="project" value="UniProtKB-ARBA"/>
</dbReference>